<dbReference type="OMA" id="FFPDNWV"/>
<dbReference type="InParanoid" id="A0A0V0QYC4"/>
<dbReference type="Pfam" id="PF10266">
    <property type="entry name" value="Strumpellin"/>
    <property type="match status" value="1"/>
</dbReference>
<dbReference type="GO" id="GO:0071203">
    <property type="term" value="C:WASH complex"/>
    <property type="evidence" value="ECO:0007669"/>
    <property type="project" value="InterPro"/>
</dbReference>
<evidence type="ECO:0000313" key="2">
    <source>
        <dbReference type="EMBL" id="KRX07259.1"/>
    </source>
</evidence>
<dbReference type="EMBL" id="LDAU01000085">
    <property type="protein sequence ID" value="KRX07259.1"/>
    <property type="molecule type" value="Genomic_DNA"/>
</dbReference>
<evidence type="ECO:0008006" key="4">
    <source>
        <dbReference type="Google" id="ProtNLM"/>
    </source>
</evidence>
<dbReference type="AlphaFoldDB" id="A0A0V0QYC4"/>
<protein>
    <recommendedName>
        <fullName evidence="4">WASH complex subunit strumpellin</fullName>
    </recommendedName>
</protein>
<dbReference type="GO" id="GO:0005768">
    <property type="term" value="C:endosome"/>
    <property type="evidence" value="ECO:0007669"/>
    <property type="project" value="TreeGrafter"/>
</dbReference>
<evidence type="ECO:0000313" key="3">
    <source>
        <dbReference type="Proteomes" id="UP000054937"/>
    </source>
</evidence>
<proteinExistence type="inferred from homology"/>
<name>A0A0V0QYC4_PSEPJ</name>
<comment type="caution">
    <text evidence="2">The sequence shown here is derived from an EMBL/GenBank/DDBJ whole genome shotgun (WGS) entry which is preliminary data.</text>
</comment>
<organism evidence="2 3">
    <name type="scientific">Pseudocohnilembus persalinus</name>
    <name type="common">Ciliate</name>
    <dbReference type="NCBI Taxonomy" id="266149"/>
    <lineage>
        <taxon>Eukaryota</taxon>
        <taxon>Sar</taxon>
        <taxon>Alveolata</taxon>
        <taxon>Ciliophora</taxon>
        <taxon>Intramacronucleata</taxon>
        <taxon>Oligohymenophorea</taxon>
        <taxon>Scuticociliatia</taxon>
        <taxon>Philasterida</taxon>
        <taxon>Pseudocohnilembidae</taxon>
        <taxon>Pseudocohnilembus</taxon>
    </lineage>
</organism>
<dbReference type="PANTHER" id="PTHR15691">
    <property type="entry name" value="WASH COMPLEX SUBUNIT 5"/>
    <property type="match status" value="1"/>
</dbReference>
<accession>A0A0V0QYC4</accession>
<dbReference type="GO" id="GO:0030041">
    <property type="term" value="P:actin filament polymerization"/>
    <property type="evidence" value="ECO:0007669"/>
    <property type="project" value="TreeGrafter"/>
</dbReference>
<keyword evidence="3" id="KW-1185">Reference proteome</keyword>
<gene>
    <name evidence="2" type="ORF">PPERSA_00416</name>
</gene>
<reference evidence="2 3" key="1">
    <citation type="journal article" date="2015" name="Sci. Rep.">
        <title>Genome of the facultative scuticociliatosis pathogen Pseudocohnilembus persalinus provides insight into its virulence through horizontal gene transfer.</title>
        <authorList>
            <person name="Xiong J."/>
            <person name="Wang G."/>
            <person name="Cheng J."/>
            <person name="Tian M."/>
            <person name="Pan X."/>
            <person name="Warren A."/>
            <person name="Jiang C."/>
            <person name="Yuan D."/>
            <person name="Miao W."/>
        </authorList>
    </citation>
    <scope>NUCLEOTIDE SEQUENCE [LARGE SCALE GENOMIC DNA]</scope>
    <source>
        <strain evidence="2">36N120E</strain>
    </source>
</reference>
<dbReference type="OrthoDB" id="565118at2759"/>
<dbReference type="InterPro" id="IPR019393">
    <property type="entry name" value="WASH_strumpellin"/>
</dbReference>
<comment type="similarity">
    <text evidence="1">Belongs to the strumpellin family.</text>
</comment>
<dbReference type="Proteomes" id="UP000054937">
    <property type="component" value="Unassembled WGS sequence"/>
</dbReference>
<sequence>MADLLDKENACGQSLLKLTSRGSAILAELQRLSSNIPKVFYEIQQQEGQQTGYGKILFDFEYLKNIDGYEDSIQTNMELVELDNSFRDTYIDLLERFYQLFESIYVYYLDITELLEQIFEGEFIQYTFDSLIQNEEGKKIVPELFYQYGVMLLLTDKLIPGPIRERIITSYIRYKNSVQEISNINDVCKLFKATGYLPASYTKSYEYRPQYYPEDYFSRFGFDESIMESIIDQVKDGDIYSSCAAYPSPQHRSVALSQQGSILYILLFFHPDILIEKKAKMREIVDKHFSDNWVITFYIGYYVDLTTDWKPYKAAKKAIDNTLDLDYIEELSQFHLKQLEDCYNKCQNFLIDGVLTEEYVLEKWKLLINTIRESNITVRWLMLHVNSDMKAVRDVVTNGLKKKDILSLLLITSKFESKLTEKLELLINQKNERWDKDKNECAFRMDQLADIFGGKMNLGKVEKNEGIQQWFEQLRDQIKNLTFGDITYTGGKINQFIKALEDMEQYLPVDIDHYIKHYLEDTRKDLRHMNKISSNITPNQLTHLSLICDLSYSWKCLPDYVELMQDKIKKYPQVALLLKSTFIKLSCILNTPMVRIVQAQSPDLQSVSKYYSQELINFVKSVLQIIPQQVFAILEDVIILLTEKMAKIPTKLNKNDLKNYTQYQERYDLANHSYRISLLTESILSMEKYLIGVIEINPKDILDEGIQKELIKLIQKILNRVLVFKKGTIQEFQEKLQILAKNLEGFKEAVVYIQDFISTYGVKIFHQQFDRLITNYIDMEQEAFIQNTFDIDFMFYEEDIPLPNVEKNKQYGSVNFMGRLLKQILNLTNGKNAVFIEQSLGFYEIGTGVEIITLKTMGLLYKCIGISGLSGLDQFLGFNISTTMRDIMKIYRKKVTKDGERYLRDSFQKLSDLTNSGAGFEKTIAELQKNFGGLIQSLVKPLQQIGHMILIRKLLCLQLQLMSKVGSKRLYLCLENLNNGIINDVTNRVYDQEMTEEDIQKENLLISEAAKLCSYIGMTDPEKKVYISDEHMEALPMLMFLVTTSTIPNMDLDKKINILIRRGQYNKPDQKKQSAANSNFQGFQPVYFMHGVLGFLNQFHPDNKDVYMGFLANQIKCLLNVNQMLLVQSNQEKDKKSQYQENVANIFLYITLFDSLLNVSGDSRNQQINAMVPIELINTCFSH</sequence>
<dbReference type="GO" id="GO:0140285">
    <property type="term" value="P:endosome fission"/>
    <property type="evidence" value="ECO:0007669"/>
    <property type="project" value="TreeGrafter"/>
</dbReference>
<dbReference type="GO" id="GO:0007032">
    <property type="term" value="P:endosome organization"/>
    <property type="evidence" value="ECO:0007669"/>
    <property type="project" value="TreeGrafter"/>
</dbReference>
<dbReference type="GO" id="GO:0051125">
    <property type="term" value="P:regulation of actin nucleation"/>
    <property type="evidence" value="ECO:0007669"/>
    <property type="project" value="TreeGrafter"/>
</dbReference>
<dbReference type="PANTHER" id="PTHR15691:SF6">
    <property type="entry name" value="WASH COMPLEX SUBUNIT 5"/>
    <property type="match status" value="1"/>
</dbReference>
<evidence type="ECO:0000256" key="1">
    <source>
        <dbReference type="ARBA" id="ARBA00006224"/>
    </source>
</evidence>